<evidence type="ECO:0000256" key="1">
    <source>
        <dbReference type="SAM" id="MobiDB-lite"/>
    </source>
</evidence>
<dbReference type="HOGENOM" id="CLU_1428141_0_0_1"/>
<dbReference type="Pfam" id="PF13087">
    <property type="entry name" value="AAA_12"/>
    <property type="match status" value="1"/>
</dbReference>
<dbReference type="RefSeq" id="XP_014168255.1">
    <property type="nucleotide sequence ID" value="XM_014312780.1"/>
</dbReference>
<reference evidence="3 4" key="1">
    <citation type="journal article" date="2011" name="Proc. Natl. Acad. Sci. U.S.A.">
        <title>Genome and transcriptome analyses of the mountain pine beetle-fungal symbiont Grosmannia clavigera, a lodgepole pine pathogen.</title>
        <authorList>
            <person name="DiGuistini S."/>
            <person name="Wang Y."/>
            <person name="Liao N.Y."/>
            <person name="Taylor G."/>
            <person name="Tanguay P."/>
            <person name="Feau N."/>
            <person name="Henrissat B."/>
            <person name="Chan S.K."/>
            <person name="Hesse-Orce U."/>
            <person name="Alamouti S.M."/>
            <person name="Tsui C.K.M."/>
            <person name="Docking R.T."/>
            <person name="Levasseur A."/>
            <person name="Haridas S."/>
            <person name="Robertson G."/>
            <person name="Birol I."/>
            <person name="Holt R.A."/>
            <person name="Marra M.A."/>
            <person name="Hamelin R.C."/>
            <person name="Hirst M."/>
            <person name="Jones S.J.M."/>
            <person name="Bohlmann J."/>
            <person name="Breuil C."/>
        </authorList>
    </citation>
    <scope>NUCLEOTIDE SEQUENCE [LARGE SCALE GENOMIC DNA]</scope>
    <source>
        <strain evidence="4">kw1407 / UAMH 11150</strain>
    </source>
</reference>
<dbReference type="GeneID" id="25977856"/>
<proteinExistence type="predicted"/>
<gene>
    <name evidence="3" type="ORF">CMQ_4624</name>
</gene>
<dbReference type="AlphaFoldDB" id="F0XTY1"/>
<evidence type="ECO:0000313" key="4">
    <source>
        <dbReference type="Proteomes" id="UP000007796"/>
    </source>
</evidence>
<evidence type="ECO:0000313" key="3">
    <source>
        <dbReference type="EMBL" id="EFW98772.1"/>
    </source>
</evidence>
<feature type="region of interest" description="Disordered" evidence="1">
    <location>
        <begin position="156"/>
        <end position="190"/>
    </location>
</feature>
<dbReference type="InParanoid" id="F0XTY1"/>
<sequence>MKEDSGAVKPTNFHRIVVRFPRYDIKIVVDEPGNAMRAKFPTAPKIWRMRIPAYRLVVQLRMCRGMFGHITDVPNRRCPNQTKIALDFIRDFIEANKVDARSVRVLTPYAANVYLINSMVRLPEYSSLSSMEPATTVDSFQGLEADIAVVVRASGSTPAPAGVDPDARLLPLTSLDAGTPPSSPVAESTG</sequence>
<dbReference type="InterPro" id="IPR027417">
    <property type="entry name" value="P-loop_NTPase"/>
</dbReference>
<keyword evidence="4" id="KW-1185">Reference proteome</keyword>
<protein>
    <recommendedName>
        <fullName evidence="2">DNA2/NAM7 helicase-like C-terminal domain-containing protein</fullName>
    </recommendedName>
</protein>
<evidence type="ECO:0000259" key="2">
    <source>
        <dbReference type="Pfam" id="PF13087"/>
    </source>
</evidence>
<dbReference type="STRING" id="655863.F0XTY1"/>
<dbReference type="OrthoDB" id="6513042at2759"/>
<name>F0XTY1_GROCL</name>
<dbReference type="EMBL" id="GL630006">
    <property type="protein sequence ID" value="EFW98772.1"/>
    <property type="molecule type" value="Genomic_DNA"/>
</dbReference>
<accession>F0XTY1</accession>
<dbReference type="InterPro" id="IPR041679">
    <property type="entry name" value="DNA2/NAM7-like_C"/>
</dbReference>
<organism evidence="4">
    <name type="scientific">Grosmannia clavigera (strain kw1407 / UAMH 11150)</name>
    <name type="common">Blue stain fungus</name>
    <name type="synonym">Graphiocladiella clavigera</name>
    <dbReference type="NCBI Taxonomy" id="655863"/>
    <lineage>
        <taxon>Eukaryota</taxon>
        <taxon>Fungi</taxon>
        <taxon>Dikarya</taxon>
        <taxon>Ascomycota</taxon>
        <taxon>Pezizomycotina</taxon>
        <taxon>Sordariomycetes</taxon>
        <taxon>Sordariomycetidae</taxon>
        <taxon>Ophiostomatales</taxon>
        <taxon>Ophiostomataceae</taxon>
        <taxon>Leptographium</taxon>
    </lineage>
</organism>
<dbReference type="Proteomes" id="UP000007796">
    <property type="component" value="Unassembled WGS sequence"/>
</dbReference>
<dbReference type="Gene3D" id="3.40.50.300">
    <property type="entry name" value="P-loop containing nucleotide triphosphate hydrolases"/>
    <property type="match status" value="1"/>
</dbReference>
<feature type="domain" description="DNA2/NAM7 helicase-like C-terminal" evidence="2">
    <location>
        <begin position="78"/>
        <end position="152"/>
    </location>
</feature>